<dbReference type="EMBL" id="CM003609">
    <property type="protein sequence ID" value="KYP63902.1"/>
    <property type="molecule type" value="Genomic_DNA"/>
</dbReference>
<name>A0A151TA24_CAJCA</name>
<keyword evidence="1" id="KW-0472">Membrane</keyword>
<sequence length="106" mass="11725">MEKKTLFRLLVILLGLSYVVFVAAVPATRSSMIGKMDPLVQDHLAKVLSLSLLICFNLQEDPVMGLMNSKEDMKEGIVESRMMVDIVDYPGTRPNPAHDPKSPGKP</sequence>
<keyword evidence="1" id="KW-0812">Transmembrane</keyword>
<evidence type="ECO:0000313" key="2">
    <source>
        <dbReference type="EMBL" id="KYP63902.1"/>
    </source>
</evidence>
<evidence type="ECO:0008006" key="4">
    <source>
        <dbReference type="Google" id="ProtNLM"/>
    </source>
</evidence>
<dbReference type="Proteomes" id="UP000075243">
    <property type="component" value="Chromosome 7"/>
</dbReference>
<accession>A0A151TA24</accession>
<gene>
    <name evidence="2" type="ORF">KK1_018489</name>
</gene>
<dbReference type="OMA" id="IAESRMM"/>
<dbReference type="Gramene" id="C.cajan_17958.t">
    <property type="protein sequence ID" value="C.cajan_17958.t"/>
    <property type="gene ID" value="C.cajan_17958"/>
</dbReference>
<keyword evidence="3" id="KW-1185">Reference proteome</keyword>
<proteinExistence type="predicted"/>
<dbReference type="PANTHER" id="PTHR33474:SF18">
    <property type="entry name" value="PROTEIN, PUTATIVE-RELATED"/>
    <property type="match status" value="1"/>
</dbReference>
<dbReference type="AlphaFoldDB" id="A0A151TA24"/>
<evidence type="ECO:0000256" key="1">
    <source>
        <dbReference type="SAM" id="Phobius"/>
    </source>
</evidence>
<protein>
    <recommendedName>
        <fullName evidence="4">Transmembrane protein</fullName>
    </recommendedName>
</protein>
<reference evidence="2 3" key="1">
    <citation type="journal article" date="2012" name="Nat. Biotechnol.">
        <title>Draft genome sequence of pigeonpea (Cajanus cajan), an orphan legume crop of resource-poor farmers.</title>
        <authorList>
            <person name="Varshney R.K."/>
            <person name="Chen W."/>
            <person name="Li Y."/>
            <person name="Bharti A.K."/>
            <person name="Saxena R.K."/>
            <person name="Schlueter J.A."/>
            <person name="Donoghue M.T."/>
            <person name="Azam S."/>
            <person name="Fan G."/>
            <person name="Whaley A.M."/>
            <person name="Farmer A.D."/>
            <person name="Sheridan J."/>
            <person name="Iwata A."/>
            <person name="Tuteja R."/>
            <person name="Penmetsa R.V."/>
            <person name="Wu W."/>
            <person name="Upadhyaya H.D."/>
            <person name="Yang S.P."/>
            <person name="Shah T."/>
            <person name="Saxena K.B."/>
            <person name="Michael T."/>
            <person name="McCombie W.R."/>
            <person name="Yang B."/>
            <person name="Zhang G."/>
            <person name="Yang H."/>
            <person name="Wang J."/>
            <person name="Spillane C."/>
            <person name="Cook D.R."/>
            <person name="May G.D."/>
            <person name="Xu X."/>
            <person name="Jackson S.A."/>
        </authorList>
    </citation>
    <scope>NUCLEOTIDE SEQUENCE [LARGE SCALE GENOMIC DNA]</scope>
    <source>
        <strain evidence="3">cv. Asha</strain>
    </source>
</reference>
<keyword evidence="1" id="KW-1133">Transmembrane helix</keyword>
<evidence type="ECO:0000313" key="3">
    <source>
        <dbReference type="Proteomes" id="UP000075243"/>
    </source>
</evidence>
<dbReference type="PANTHER" id="PTHR33474">
    <property type="entry name" value="TRANSMEMBRANE PROTEIN"/>
    <property type="match status" value="1"/>
</dbReference>
<organism evidence="2 3">
    <name type="scientific">Cajanus cajan</name>
    <name type="common">Pigeon pea</name>
    <name type="synonym">Cajanus indicus</name>
    <dbReference type="NCBI Taxonomy" id="3821"/>
    <lineage>
        <taxon>Eukaryota</taxon>
        <taxon>Viridiplantae</taxon>
        <taxon>Streptophyta</taxon>
        <taxon>Embryophyta</taxon>
        <taxon>Tracheophyta</taxon>
        <taxon>Spermatophyta</taxon>
        <taxon>Magnoliopsida</taxon>
        <taxon>eudicotyledons</taxon>
        <taxon>Gunneridae</taxon>
        <taxon>Pentapetalae</taxon>
        <taxon>rosids</taxon>
        <taxon>fabids</taxon>
        <taxon>Fabales</taxon>
        <taxon>Fabaceae</taxon>
        <taxon>Papilionoideae</taxon>
        <taxon>50 kb inversion clade</taxon>
        <taxon>NPAAA clade</taxon>
        <taxon>indigoferoid/millettioid clade</taxon>
        <taxon>Phaseoleae</taxon>
        <taxon>Cajanus</taxon>
    </lineage>
</organism>
<feature type="transmembrane region" description="Helical" evidence="1">
    <location>
        <begin position="6"/>
        <end position="27"/>
    </location>
</feature>